<name>A0ACC7P3G7_9BACL</name>
<organism evidence="1 2">
    <name type="scientific">Paenibacillus mesotrionivorans</name>
    <dbReference type="NCBI Taxonomy" id="3160968"/>
    <lineage>
        <taxon>Bacteria</taxon>
        <taxon>Bacillati</taxon>
        <taxon>Bacillota</taxon>
        <taxon>Bacilli</taxon>
        <taxon>Bacillales</taxon>
        <taxon>Paenibacillaceae</taxon>
        <taxon>Paenibacillus</taxon>
    </lineage>
</organism>
<reference evidence="1" key="1">
    <citation type="submission" date="2024-12" db="EMBL/GenBank/DDBJ databases">
        <authorList>
            <person name="Wu N."/>
        </authorList>
    </citation>
    <scope>NUCLEOTIDE SEQUENCE</scope>
    <source>
        <strain evidence="1">P15</strain>
    </source>
</reference>
<keyword evidence="2" id="KW-1185">Reference proteome</keyword>
<sequence length="296" mass="33264">MFRLLGNKKLLTLLLALMVFIALMGLTLSRRSEMTWPERVIKDTVAWTQGWLYKPARYAAGFFRDVEDLKNTYKENKQLKKTLTHYAQDTMRLNMLEAQNKHLQEILGFTERQKNADNYQYMVAEVVSVSPDPYSNTVNINLGSLDGIKENMAVMSVEGLIGRVSRVSNFTSSVQLLVDMNAESGGSAERQLEKGISATVLGKEDLVFGTIDYYSNEEQGLVMTRIDQRSEMKLEPGDVVVTSGLGQIFPKGLVIGVVSEKRVGDFGINYLATVKPKATDFRHLREVLVVKVPEVE</sequence>
<comment type="caution">
    <text evidence="1">The sequence shown here is derived from an EMBL/GenBank/DDBJ whole genome shotgun (WGS) entry which is preliminary data.</text>
</comment>
<proteinExistence type="predicted"/>
<dbReference type="EMBL" id="JBJURJ010000015">
    <property type="protein sequence ID" value="MFM9330835.1"/>
    <property type="molecule type" value="Genomic_DNA"/>
</dbReference>
<gene>
    <name evidence="1" type="primary">mreC</name>
    <name evidence="1" type="ORF">ACI1P1_21325</name>
</gene>
<evidence type="ECO:0000313" key="1">
    <source>
        <dbReference type="EMBL" id="MFM9330835.1"/>
    </source>
</evidence>
<evidence type="ECO:0000313" key="2">
    <source>
        <dbReference type="Proteomes" id="UP001631969"/>
    </source>
</evidence>
<protein>
    <submittedName>
        <fullName evidence="1">Rod shape-determining protein MreC</fullName>
    </submittedName>
</protein>
<dbReference type="Proteomes" id="UP001631969">
    <property type="component" value="Unassembled WGS sequence"/>
</dbReference>
<accession>A0ACC7P3G7</accession>